<dbReference type="InterPro" id="IPR000045">
    <property type="entry name" value="Prepilin_IV_endopep_pep"/>
</dbReference>
<feature type="transmembrane region" description="Helical" evidence="2">
    <location>
        <begin position="150"/>
        <end position="171"/>
    </location>
</feature>
<dbReference type="InterPro" id="IPR050882">
    <property type="entry name" value="Prepilin_peptidase/N-MTase"/>
</dbReference>
<dbReference type="Proteomes" id="UP000183954">
    <property type="component" value="Unassembled WGS sequence"/>
</dbReference>
<dbReference type="OrthoDB" id="5508079at2"/>
<gene>
    <name evidence="4" type="ORF">SAMN02746098_01546</name>
</gene>
<dbReference type="PANTHER" id="PTHR30487:SF0">
    <property type="entry name" value="PREPILIN LEADER PEPTIDASE_N-METHYLTRANSFERASE-RELATED"/>
    <property type="match status" value="1"/>
</dbReference>
<evidence type="ECO:0000256" key="2">
    <source>
        <dbReference type="SAM" id="Phobius"/>
    </source>
</evidence>
<name>A0A1M5WBT7_9FIRM</name>
<dbReference type="STRING" id="1121420.SAMN02746098_01546"/>
<feature type="transmembrane region" description="Helical" evidence="2">
    <location>
        <begin position="82"/>
        <end position="107"/>
    </location>
</feature>
<dbReference type="GO" id="GO:0004190">
    <property type="term" value="F:aspartic-type endopeptidase activity"/>
    <property type="evidence" value="ECO:0007669"/>
    <property type="project" value="InterPro"/>
</dbReference>
<feature type="transmembrane region" description="Helical" evidence="2">
    <location>
        <begin position="50"/>
        <end position="70"/>
    </location>
</feature>
<dbReference type="GO" id="GO:0005886">
    <property type="term" value="C:plasma membrane"/>
    <property type="evidence" value="ECO:0007669"/>
    <property type="project" value="TreeGrafter"/>
</dbReference>
<dbReference type="PANTHER" id="PTHR30487">
    <property type="entry name" value="TYPE 4 PREPILIN-LIKE PROTEINS LEADER PEPTIDE-PROCESSING ENZYME"/>
    <property type="match status" value="1"/>
</dbReference>
<evidence type="ECO:0000259" key="3">
    <source>
        <dbReference type="Pfam" id="PF01478"/>
    </source>
</evidence>
<dbReference type="Pfam" id="PF01478">
    <property type="entry name" value="Peptidase_A24"/>
    <property type="match status" value="1"/>
</dbReference>
<organism evidence="4 5">
    <name type="scientific">Desulfosporosinus lacus DSM 15449</name>
    <dbReference type="NCBI Taxonomy" id="1121420"/>
    <lineage>
        <taxon>Bacteria</taxon>
        <taxon>Bacillati</taxon>
        <taxon>Bacillota</taxon>
        <taxon>Clostridia</taxon>
        <taxon>Eubacteriales</taxon>
        <taxon>Desulfitobacteriaceae</taxon>
        <taxon>Desulfosporosinus</taxon>
    </lineage>
</organism>
<accession>A0A1M5WBT7</accession>
<keyword evidence="2" id="KW-0472">Membrane</keyword>
<dbReference type="GO" id="GO:0006465">
    <property type="term" value="P:signal peptide processing"/>
    <property type="evidence" value="ECO:0007669"/>
    <property type="project" value="TreeGrafter"/>
</dbReference>
<dbReference type="EMBL" id="FQXJ01000005">
    <property type="protein sequence ID" value="SHH84956.1"/>
    <property type="molecule type" value="Genomic_DNA"/>
</dbReference>
<evidence type="ECO:0000256" key="1">
    <source>
        <dbReference type="ARBA" id="ARBA00005801"/>
    </source>
</evidence>
<keyword evidence="5" id="KW-1185">Reference proteome</keyword>
<evidence type="ECO:0000313" key="5">
    <source>
        <dbReference type="Proteomes" id="UP000183954"/>
    </source>
</evidence>
<dbReference type="Gene3D" id="1.20.120.1220">
    <property type="match status" value="1"/>
</dbReference>
<keyword evidence="2" id="KW-0812">Transmembrane</keyword>
<sequence>MGVNDLALGFTLGIAAFTDWREQKIYNKLLFPAFLTALLLNTVQGGSSGLSSSLLGAVTGFSLLLLPYLMGGMGAGDVKLLIVIGAFGGAPFVFTSFLYGAVIGGLLSCAALSRRKALSNTLKHYLLFSLILKRPQHFSESMNNARREKFPYGIAIVLGTLIALAFSIGGWEL</sequence>
<proteinExistence type="inferred from homology"/>
<protein>
    <submittedName>
        <fullName evidence="4">Prepilin peptidase CpaA</fullName>
    </submittedName>
</protein>
<comment type="similarity">
    <text evidence="1">Belongs to the peptidase A24 family.</text>
</comment>
<keyword evidence="2" id="KW-1133">Transmembrane helix</keyword>
<reference evidence="5" key="1">
    <citation type="submission" date="2016-11" db="EMBL/GenBank/DDBJ databases">
        <authorList>
            <person name="Varghese N."/>
            <person name="Submissions S."/>
        </authorList>
    </citation>
    <scope>NUCLEOTIDE SEQUENCE [LARGE SCALE GENOMIC DNA]</scope>
    <source>
        <strain evidence="5">DSM 15449</strain>
    </source>
</reference>
<feature type="transmembrane region" description="Helical" evidence="2">
    <location>
        <begin position="25"/>
        <end position="43"/>
    </location>
</feature>
<dbReference type="AlphaFoldDB" id="A0A1M5WBT7"/>
<evidence type="ECO:0000313" key="4">
    <source>
        <dbReference type="EMBL" id="SHH84956.1"/>
    </source>
</evidence>
<feature type="domain" description="Prepilin type IV endopeptidase peptidase" evidence="3">
    <location>
        <begin position="7"/>
        <end position="108"/>
    </location>
</feature>
<dbReference type="RefSeq" id="WP_073029101.1">
    <property type="nucleotide sequence ID" value="NZ_FQXJ01000005.1"/>
</dbReference>